<comment type="caution">
    <text evidence="2">The sequence shown here is derived from an EMBL/GenBank/DDBJ whole genome shotgun (WGS) entry which is preliminary data.</text>
</comment>
<gene>
    <name evidence="2" type="primary">PLEST003897</name>
    <name evidence="2" type="ORF">PLESTB_000581200</name>
</gene>
<dbReference type="GO" id="GO:0030149">
    <property type="term" value="P:sphingolipid catabolic process"/>
    <property type="evidence" value="ECO:0007669"/>
    <property type="project" value="TreeGrafter"/>
</dbReference>
<feature type="region of interest" description="Disordered" evidence="1">
    <location>
        <begin position="259"/>
        <end position="288"/>
    </location>
</feature>
<sequence length="612" mass="63847">MAATDHHHSASRVWIPSIVACIARHLPPNEIACTLRLVDKTTAHQFHDCKAVRLSLHSPSHAFRERWGRPGSLRGLTREQRLQLLCLTAASGSLPNLELALAANVGLPLTGELLEAAAAAGQLEVCKLLRARGCPWGGTALDAAARGGHRHVCEWLLAGGCPVDSSAVCEAARGGHEGLMEWLLERLLIIQQQQQQQQQDSAAAAAAAGRITGVSVVGGGTAAAAVAVEVDVARMAAAIAEGLGLAALQRLLLQQQQGDDGGAQQQQQPRTSGLNQSQRAGVLAAAAGSPTPDWQAKVEWLEALGYPPTSEACTAATRMSPDAAAAAHLQWLRGRGYSLGPGTAGEAASCGNLAALRVLLEEEETGVRPLIGLGTAGHSAAGRGHLAVLQYLHARRCPLDARLIARGAAEGGQLHVVVWAVEALGVTPDSAGDLLDVAARSGSTGLMAWLRERGWAWGPKAVHNAVEGGCEEALEWLMERGCPLPEDGTPYREAACADDSAMLRCLHRLGCPWGGPDLLAECIYRGSSSLLPALQCLLGLGCPVDWDKAVRAAETRAQMTPGARQTALLEWLCEERQQRSPAAGATAAKGAAAAAAASIMMDPRASGGMSTE</sequence>
<proteinExistence type="predicted"/>
<dbReference type="GO" id="GO:0071944">
    <property type="term" value="C:cell periphery"/>
    <property type="evidence" value="ECO:0007669"/>
    <property type="project" value="TreeGrafter"/>
</dbReference>
<dbReference type="PANTHER" id="PTHR12393:SF6">
    <property type="entry name" value="SPHINGOMYELIN PHOSPHODIESTERASE 2"/>
    <property type="match status" value="1"/>
</dbReference>
<keyword evidence="3" id="KW-1185">Reference proteome</keyword>
<feature type="compositionally biased region" description="Low complexity" evidence="1">
    <location>
        <begin position="259"/>
        <end position="268"/>
    </location>
</feature>
<reference evidence="2 3" key="1">
    <citation type="journal article" date="2023" name="Commun. Biol.">
        <title>Reorganization of the ancestral sex-determining regions during the evolution of trioecy in Pleodorina starrii.</title>
        <authorList>
            <person name="Takahashi K."/>
            <person name="Suzuki S."/>
            <person name="Kawai-Toyooka H."/>
            <person name="Yamamoto K."/>
            <person name="Hamaji T."/>
            <person name="Ootsuki R."/>
            <person name="Yamaguchi H."/>
            <person name="Kawachi M."/>
            <person name="Higashiyama T."/>
            <person name="Nozaki H."/>
        </authorList>
    </citation>
    <scope>NUCLEOTIDE SEQUENCE [LARGE SCALE GENOMIC DNA]</scope>
    <source>
        <strain evidence="2 3">NIES-4479</strain>
    </source>
</reference>
<evidence type="ECO:0000313" key="3">
    <source>
        <dbReference type="Proteomes" id="UP001165080"/>
    </source>
</evidence>
<dbReference type="GO" id="GO:0016020">
    <property type="term" value="C:membrane"/>
    <property type="evidence" value="ECO:0007669"/>
    <property type="project" value="TreeGrafter"/>
</dbReference>
<dbReference type="GO" id="GO:0004620">
    <property type="term" value="F:phospholipase activity"/>
    <property type="evidence" value="ECO:0007669"/>
    <property type="project" value="TreeGrafter"/>
</dbReference>
<dbReference type="PANTHER" id="PTHR12393">
    <property type="entry name" value="SPHINGOMYELIN PHOSPHODIESTERASE RELATED"/>
    <property type="match status" value="1"/>
</dbReference>
<dbReference type="InterPro" id="IPR036770">
    <property type="entry name" value="Ankyrin_rpt-contain_sf"/>
</dbReference>
<accession>A0A9W6BHU8</accession>
<dbReference type="EMBL" id="BRXU01000005">
    <property type="protein sequence ID" value="GLC52085.1"/>
    <property type="molecule type" value="Genomic_DNA"/>
</dbReference>
<evidence type="ECO:0000313" key="2">
    <source>
        <dbReference type="EMBL" id="GLC52085.1"/>
    </source>
</evidence>
<evidence type="ECO:0008006" key="4">
    <source>
        <dbReference type="Google" id="ProtNLM"/>
    </source>
</evidence>
<dbReference type="Gene3D" id="1.25.40.20">
    <property type="entry name" value="Ankyrin repeat-containing domain"/>
    <property type="match status" value="2"/>
</dbReference>
<protein>
    <recommendedName>
        <fullName evidence="4">Ankyrin repeat domain-containing protein</fullName>
    </recommendedName>
</protein>
<dbReference type="GO" id="GO:0005783">
    <property type="term" value="C:endoplasmic reticulum"/>
    <property type="evidence" value="ECO:0007669"/>
    <property type="project" value="TreeGrafter"/>
</dbReference>
<organism evidence="2 3">
    <name type="scientific">Pleodorina starrii</name>
    <dbReference type="NCBI Taxonomy" id="330485"/>
    <lineage>
        <taxon>Eukaryota</taxon>
        <taxon>Viridiplantae</taxon>
        <taxon>Chlorophyta</taxon>
        <taxon>core chlorophytes</taxon>
        <taxon>Chlorophyceae</taxon>
        <taxon>CS clade</taxon>
        <taxon>Chlamydomonadales</taxon>
        <taxon>Volvocaceae</taxon>
        <taxon>Pleodorina</taxon>
    </lineage>
</organism>
<dbReference type="OrthoDB" id="545589at2759"/>
<dbReference type="InterPro" id="IPR002110">
    <property type="entry name" value="Ankyrin_rpt"/>
</dbReference>
<dbReference type="Pfam" id="PF12796">
    <property type="entry name" value="Ank_2"/>
    <property type="match status" value="1"/>
</dbReference>
<feature type="compositionally biased region" description="Polar residues" evidence="1">
    <location>
        <begin position="269"/>
        <end position="279"/>
    </location>
</feature>
<dbReference type="SUPFAM" id="SSF48403">
    <property type="entry name" value="Ankyrin repeat"/>
    <property type="match status" value="2"/>
</dbReference>
<dbReference type="Proteomes" id="UP001165080">
    <property type="component" value="Unassembled WGS sequence"/>
</dbReference>
<evidence type="ECO:0000256" key="1">
    <source>
        <dbReference type="SAM" id="MobiDB-lite"/>
    </source>
</evidence>
<dbReference type="GO" id="GO:0046513">
    <property type="term" value="P:ceramide biosynthetic process"/>
    <property type="evidence" value="ECO:0007669"/>
    <property type="project" value="TreeGrafter"/>
</dbReference>
<name>A0A9W6BHU8_9CHLO</name>
<dbReference type="AlphaFoldDB" id="A0A9W6BHU8"/>